<keyword evidence="4" id="KW-0964">Secreted</keyword>
<keyword evidence="5" id="KW-0121">Carboxypeptidase</keyword>
<feature type="chain" id="PRO_5004579246" description="Zinc carboxypeptidase A 1" evidence="16">
    <location>
        <begin position="18"/>
        <end position="429"/>
    </location>
</feature>
<evidence type="ECO:0000256" key="2">
    <source>
        <dbReference type="ARBA" id="ARBA00004613"/>
    </source>
</evidence>
<dbReference type="PROSITE" id="PS00132">
    <property type="entry name" value="CARBOXYPEPT_ZN_1"/>
    <property type="match status" value="1"/>
</dbReference>
<dbReference type="Pfam" id="PF00246">
    <property type="entry name" value="Peptidase_M14"/>
    <property type="match status" value="1"/>
</dbReference>
<dbReference type="FunFam" id="3.30.70.340:FF:000002">
    <property type="entry name" value="Carboxypeptidase A"/>
    <property type="match status" value="1"/>
</dbReference>
<dbReference type="SUPFAM" id="SSF54897">
    <property type="entry name" value="Protease propeptides/inhibitors"/>
    <property type="match status" value="1"/>
</dbReference>
<keyword evidence="7" id="KW-0479">Metal-binding</keyword>
<comment type="subcellular location">
    <subcellularLocation>
        <location evidence="2">Secreted</location>
    </subcellularLocation>
</comment>
<evidence type="ECO:0000256" key="14">
    <source>
        <dbReference type="ARBA" id="ARBA00069039"/>
    </source>
</evidence>
<keyword evidence="8 16" id="KW-0732">Signal</keyword>
<dbReference type="GO" id="GO:0004181">
    <property type="term" value="F:metallocarboxypeptidase activity"/>
    <property type="evidence" value="ECO:0007669"/>
    <property type="project" value="InterPro"/>
</dbReference>
<comment type="cofactor">
    <cofactor evidence="1">
        <name>Zn(2+)</name>
        <dbReference type="ChEBI" id="CHEBI:29105"/>
    </cofactor>
</comment>
<comment type="function">
    <text evidence="13">Involved in the digestion of the blood meal.</text>
</comment>
<feature type="domain" description="Peptidase M14" evidence="17">
    <location>
        <begin position="130"/>
        <end position="423"/>
    </location>
</feature>
<dbReference type="InterPro" id="IPR036990">
    <property type="entry name" value="M14A-like_propep"/>
</dbReference>
<evidence type="ECO:0000256" key="12">
    <source>
        <dbReference type="ARBA" id="ARBA00023157"/>
    </source>
</evidence>
<keyword evidence="12" id="KW-1015">Disulfide bond</keyword>
<evidence type="ECO:0000256" key="15">
    <source>
        <dbReference type="PROSITE-ProRule" id="PRU01379"/>
    </source>
</evidence>
<dbReference type="PRINTS" id="PR00765">
    <property type="entry name" value="CRBOXYPTASEA"/>
</dbReference>
<dbReference type="FunFam" id="3.40.630.10:FF:000040">
    <property type="entry name" value="zinc carboxypeptidase"/>
    <property type="match status" value="1"/>
</dbReference>
<organism evidence="18 19">
    <name type="scientific">Strigamia maritima</name>
    <name type="common">European centipede</name>
    <name type="synonym">Geophilus maritimus</name>
    <dbReference type="NCBI Taxonomy" id="126957"/>
    <lineage>
        <taxon>Eukaryota</taxon>
        <taxon>Metazoa</taxon>
        <taxon>Ecdysozoa</taxon>
        <taxon>Arthropoda</taxon>
        <taxon>Myriapoda</taxon>
        <taxon>Chilopoda</taxon>
        <taxon>Pleurostigmophora</taxon>
        <taxon>Geophilomorpha</taxon>
        <taxon>Linotaeniidae</taxon>
        <taxon>Strigamia</taxon>
    </lineage>
</organism>
<dbReference type="Gene3D" id="3.40.630.10">
    <property type="entry name" value="Zn peptidases"/>
    <property type="match status" value="1"/>
</dbReference>
<feature type="active site" description="Proton donor/acceptor" evidence="15">
    <location>
        <position position="389"/>
    </location>
</feature>
<comment type="similarity">
    <text evidence="3 15">Belongs to the peptidase M14 family.</text>
</comment>
<keyword evidence="11" id="KW-0482">Metalloprotease</keyword>
<feature type="signal peptide" evidence="16">
    <location>
        <begin position="1"/>
        <end position="17"/>
    </location>
</feature>
<evidence type="ECO:0000256" key="5">
    <source>
        <dbReference type="ARBA" id="ARBA00022645"/>
    </source>
</evidence>
<dbReference type="eggNOG" id="KOG2650">
    <property type="taxonomic scope" value="Eukaryota"/>
</dbReference>
<name>T1J515_STRMM</name>
<dbReference type="Gene3D" id="3.30.70.340">
    <property type="entry name" value="Metallocarboxypeptidase-like"/>
    <property type="match status" value="1"/>
</dbReference>
<dbReference type="GO" id="GO:0008270">
    <property type="term" value="F:zinc ion binding"/>
    <property type="evidence" value="ECO:0007669"/>
    <property type="project" value="InterPro"/>
</dbReference>
<accession>T1J515</accession>
<keyword evidence="19" id="KW-1185">Reference proteome</keyword>
<dbReference type="PANTHER" id="PTHR11705">
    <property type="entry name" value="PROTEASE FAMILY M14 CARBOXYPEPTIDASE A,B"/>
    <property type="match status" value="1"/>
</dbReference>
<dbReference type="GO" id="GO:0006508">
    <property type="term" value="P:proteolysis"/>
    <property type="evidence" value="ECO:0007669"/>
    <property type="project" value="UniProtKB-KW"/>
</dbReference>
<dbReference type="InterPro" id="IPR003146">
    <property type="entry name" value="M14A_act_pep"/>
</dbReference>
<dbReference type="InterPro" id="IPR057246">
    <property type="entry name" value="CARBOXYPEPT_ZN_1"/>
</dbReference>
<dbReference type="PhylomeDB" id="T1J515"/>
<evidence type="ECO:0000256" key="13">
    <source>
        <dbReference type="ARBA" id="ARBA00057299"/>
    </source>
</evidence>
<evidence type="ECO:0000256" key="6">
    <source>
        <dbReference type="ARBA" id="ARBA00022670"/>
    </source>
</evidence>
<dbReference type="EMBL" id="JH431850">
    <property type="status" value="NOT_ANNOTATED_CDS"/>
    <property type="molecule type" value="Genomic_DNA"/>
</dbReference>
<dbReference type="InterPro" id="IPR000834">
    <property type="entry name" value="Peptidase_M14"/>
</dbReference>
<dbReference type="AlphaFoldDB" id="T1J515"/>
<dbReference type="HOGENOM" id="CLU_019326_2_1_1"/>
<evidence type="ECO:0000256" key="9">
    <source>
        <dbReference type="ARBA" id="ARBA00022801"/>
    </source>
</evidence>
<dbReference type="CDD" id="cd03860">
    <property type="entry name" value="M14_CP_A-B_like"/>
    <property type="match status" value="1"/>
</dbReference>
<evidence type="ECO:0000256" key="1">
    <source>
        <dbReference type="ARBA" id="ARBA00001947"/>
    </source>
</evidence>
<evidence type="ECO:0000313" key="18">
    <source>
        <dbReference type="EnsemblMetazoa" id="SMAR008712-PA"/>
    </source>
</evidence>
<keyword evidence="10" id="KW-0862">Zinc</keyword>
<dbReference type="SUPFAM" id="SSF53187">
    <property type="entry name" value="Zn-dependent exopeptidases"/>
    <property type="match status" value="1"/>
</dbReference>
<evidence type="ECO:0000256" key="4">
    <source>
        <dbReference type="ARBA" id="ARBA00022525"/>
    </source>
</evidence>
<evidence type="ECO:0000256" key="11">
    <source>
        <dbReference type="ARBA" id="ARBA00023049"/>
    </source>
</evidence>
<keyword evidence="9" id="KW-0378">Hydrolase</keyword>
<dbReference type="Pfam" id="PF02244">
    <property type="entry name" value="Propep_M14"/>
    <property type="match status" value="1"/>
</dbReference>
<dbReference type="STRING" id="126957.T1J515"/>
<evidence type="ECO:0000256" key="10">
    <source>
        <dbReference type="ARBA" id="ARBA00022833"/>
    </source>
</evidence>
<dbReference type="EnsemblMetazoa" id="SMAR008712-RA">
    <property type="protein sequence ID" value="SMAR008712-PA"/>
    <property type="gene ID" value="SMAR008712"/>
</dbReference>
<evidence type="ECO:0000256" key="8">
    <source>
        <dbReference type="ARBA" id="ARBA00022729"/>
    </source>
</evidence>
<evidence type="ECO:0000256" key="16">
    <source>
        <dbReference type="SAM" id="SignalP"/>
    </source>
</evidence>
<dbReference type="Proteomes" id="UP000014500">
    <property type="component" value="Unassembled WGS sequence"/>
</dbReference>
<proteinExistence type="inferred from homology"/>
<dbReference type="OMA" id="HTFDAIS"/>
<dbReference type="PROSITE" id="PS52035">
    <property type="entry name" value="PEPTIDASE_M14"/>
    <property type="match status" value="1"/>
</dbReference>
<keyword evidence="6" id="KW-0645">Protease</keyword>
<evidence type="ECO:0000259" key="17">
    <source>
        <dbReference type="PROSITE" id="PS52035"/>
    </source>
</evidence>
<dbReference type="PANTHER" id="PTHR11705:SF91">
    <property type="entry name" value="FI01817P-RELATED"/>
    <property type="match status" value="1"/>
</dbReference>
<evidence type="ECO:0000313" key="19">
    <source>
        <dbReference type="Proteomes" id="UP000014500"/>
    </source>
</evidence>
<reference evidence="18" key="2">
    <citation type="submission" date="2015-02" db="UniProtKB">
        <authorList>
            <consortium name="EnsemblMetazoa"/>
        </authorList>
    </citation>
    <scope>IDENTIFICATION</scope>
</reference>
<reference evidence="19" key="1">
    <citation type="submission" date="2011-05" db="EMBL/GenBank/DDBJ databases">
        <authorList>
            <person name="Richards S.R."/>
            <person name="Qu J."/>
            <person name="Jiang H."/>
            <person name="Jhangiani S.N."/>
            <person name="Agravi P."/>
            <person name="Goodspeed R."/>
            <person name="Gross S."/>
            <person name="Mandapat C."/>
            <person name="Jackson L."/>
            <person name="Mathew T."/>
            <person name="Pu L."/>
            <person name="Thornton R."/>
            <person name="Saada N."/>
            <person name="Wilczek-Boney K.B."/>
            <person name="Lee S."/>
            <person name="Kovar C."/>
            <person name="Wu Y."/>
            <person name="Scherer S.E."/>
            <person name="Worley K.C."/>
            <person name="Muzny D.M."/>
            <person name="Gibbs R."/>
        </authorList>
    </citation>
    <scope>NUCLEOTIDE SEQUENCE</scope>
    <source>
        <strain evidence="19">Brora</strain>
    </source>
</reference>
<dbReference type="SMART" id="SM00631">
    <property type="entry name" value="Zn_pept"/>
    <property type="match status" value="1"/>
</dbReference>
<protein>
    <recommendedName>
        <fullName evidence="14">Zinc carboxypeptidase A 1</fullName>
    </recommendedName>
</protein>
<evidence type="ECO:0000256" key="7">
    <source>
        <dbReference type="ARBA" id="ARBA00022723"/>
    </source>
</evidence>
<sequence>MLKFPIIFLYFLTSADAIGTIDEEKTVSYKGHQVYGIIPRTTAHLQYLMALENDNENFKFWSEPHEISKTVVMQVSPEKLMSFRTQLTEKQIPFGVKINDLQKKIDIERNENYPQMLFRVMGSEAFDLGQYHTLDEIYTYLALLNEQYPSISNLSTIGTSNDGREIKLLRISNNTQKENKPSIVIDAGIHAREWISPATAIYIIKELLTSNDSSTVQLRNTFDWYVIPVLNPDGYAYTWTMDRLWRKNRRKDKSTICVGVDLNRNFDIGFSTGPQRNPCSDTFAGPTAFSEPETSTLQTLVKTLSNLKMAFSLHSYSQTWVTSYVYKFGYPANYEDLALILEKALDKAKLVNQTTYEFGPGALLMYPATGTSVDWYTDTVGVKYAFIVELRDNGDHGFLLPKSQILPTGEETWTAINEIAMHVGSLKPH</sequence>
<evidence type="ECO:0000256" key="3">
    <source>
        <dbReference type="ARBA" id="ARBA00005988"/>
    </source>
</evidence>
<dbReference type="GO" id="GO:0005615">
    <property type="term" value="C:extracellular space"/>
    <property type="evidence" value="ECO:0007669"/>
    <property type="project" value="TreeGrafter"/>
</dbReference>